<evidence type="ECO:0000256" key="11">
    <source>
        <dbReference type="RuleBase" id="RU000688"/>
    </source>
</evidence>
<accession>A0A8T2JXJ5</accession>
<evidence type="ECO:0000259" key="13">
    <source>
        <dbReference type="PROSITE" id="PS50262"/>
    </source>
</evidence>
<dbReference type="PROSITE" id="PS50262">
    <property type="entry name" value="G_PROTEIN_RECEP_F1_2"/>
    <property type="match status" value="1"/>
</dbReference>
<dbReference type="PRINTS" id="PR00237">
    <property type="entry name" value="GPCRRHODOPSN"/>
</dbReference>
<dbReference type="InterPro" id="IPR000725">
    <property type="entry name" value="Olfact_rcpt"/>
</dbReference>
<dbReference type="EMBL" id="JAACNH010000003">
    <property type="protein sequence ID" value="KAG8449929.1"/>
    <property type="molecule type" value="Genomic_DNA"/>
</dbReference>
<comment type="similarity">
    <text evidence="11">Belongs to the G-protein coupled receptor 1 family.</text>
</comment>
<dbReference type="InterPro" id="IPR017452">
    <property type="entry name" value="GPCR_Rhodpsn_7TM"/>
</dbReference>
<evidence type="ECO:0000313" key="14">
    <source>
        <dbReference type="EMBL" id="KAG8449929.1"/>
    </source>
</evidence>
<dbReference type="CDD" id="cd13954">
    <property type="entry name" value="7tmA_OR"/>
    <property type="match status" value="1"/>
</dbReference>
<keyword evidence="8 12" id="KW-0472">Membrane</keyword>
<keyword evidence="3 12" id="KW-0716">Sensory transduction</keyword>
<feature type="transmembrane region" description="Helical" evidence="12">
    <location>
        <begin position="278"/>
        <end position="297"/>
    </location>
</feature>
<evidence type="ECO:0000256" key="5">
    <source>
        <dbReference type="ARBA" id="ARBA00022725"/>
    </source>
</evidence>
<keyword evidence="15" id="KW-1185">Reference proteome</keyword>
<feature type="transmembrane region" description="Helical" evidence="12">
    <location>
        <begin position="140"/>
        <end position="158"/>
    </location>
</feature>
<comment type="caution">
    <text evidence="14">The sequence shown here is derived from an EMBL/GenBank/DDBJ whole genome shotgun (WGS) entry which is preliminary data.</text>
</comment>
<dbReference type="GO" id="GO:0004984">
    <property type="term" value="F:olfactory receptor activity"/>
    <property type="evidence" value="ECO:0007669"/>
    <property type="project" value="InterPro"/>
</dbReference>
<dbReference type="GO" id="GO:0005886">
    <property type="term" value="C:plasma membrane"/>
    <property type="evidence" value="ECO:0007669"/>
    <property type="project" value="UniProtKB-SubCell"/>
</dbReference>
<organism evidence="14 15">
    <name type="scientific">Hymenochirus boettgeri</name>
    <name type="common">Congo dwarf clawed frog</name>
    <dbReference type="NCBI Taxonomy" id="247094"/>
    <lineage>
        <taxon>Eukaryota</taxon>
        <taxon>Metazoa</taxon>
        <taxon>Chordata</taxon>
        <taxon>Craniata</taxon>
        <taxon>Vertebrata</taxon>
        <taxon>Euteleostomi</taxon>
        <taxon>Amphibia</taxon>
        <taxon>Batrachia</taxon>
        <taxon>Anura</taxon>
        <taxon>Pipoidea</taxon>
        <taxon>Pipidae</taxon>
        <taxon>Pipinae</taxon>
        <taxon>Hymenochirus</taxon>
    </lineage>
</organism>
<keyword evidence="5 12" id="KW-0552">Olfaction</keyword>
<dbReference type="Proteomes" id="UP000812440">
    <property type="component" value="Chromosome 8_10"/>
</dbReference>
<dbReference type="InterPro" id="IPR000276">
    <property type="entry name" value="GPCR_Rhodpsn"/>
</dbReference>
<dbReference type="PANTHER" id="PTHR26452">
    <property type="entry name" value="OLFACTORY RECEPTOR"/>
    <property type="match status" value="1"/>
</dbReference>
<keyword evidence="9 11" id="KW-0675">Receptor</keyword>
<dbReference type="AlphaFoldDB" id="A0A8T2JXJ5"/>
<evidence type="ECO:0000256" key="12">
    <source>
        <dbReference type="RuleBase" id="RU363047"/>
    </source>
</evidence>
<keyword evidence="6 12" id="KW-1133">Transmembrane helix</keyword>
<feature type="transmembrane region" description="Helical" evidence="12">
    <location>
        <begin position="101"/>
        <end position="120"/>
    </location>
</feature>
<dbReference type="PROSITE" id="PS00237">
    <property type="entry name" value="G_PROTEIN_RECEP_F1_1"/>
    <property type="match status" value="1"/>
</dbReference>
<keyword evidence="7 11" id="KW-0297">G-protein coupled receptor</keyword>
<feature type="transmembrane region" description="Helical" evidence="12">
    <location>
        <begin position="22"/>
        <end position="48"/>
    </location>
</feature>
<feature type="transmembrane region" description="Helical" evidence="12">
    <location>
        <begin position="242"/>
        <end position="266"/>
    </location>
</feature>
<evidence type="ECO:0000256" key="7">
    <source>
        <dbReference type="ARBA" id="ARBA00023040"/>
    </source>
</evidence>
<keyword evidence="10 11" id="KW-0807">Transducer</keyword>
<keyword evidence="4 11" id="KW-0812">Transmembrane</keyword>
<feature type="domain" description="G-protein coupled receptors family 1 profile" evidence="13">
    <location>
        <begin position="41"/>
        <end position="295"/>
    </location>
</feature>
<evidence type="ECO:0000256" key="6">
    <source>
        <dbReference type="ARBA" id="ARBA00022989"/>
    </source>
</evidence>
<reference evidence="14" key="1">
    <citation type="thesis" date="2020" institute="ProQuest LLC" country="789 East Eisenhower Parkway, Ann Arbor, MI, USA">
        <title>Comparative Genomics and Chromosome Evolution.</title>
        <authorList>
            <person name="Mudd A.B."/>
        </authorList>
    </citation>
    <scope>NUCLEOTIDE SEQUENCE</scope>
    <source>
        <strain evidence="14">Female2</strain>
        <tissue evidence="14">Blood</tissue>
    </source>
</reference>
<evidence type="ECO:0000256" key="1">
    <source>
        <dbReference type="ARBA" id="ARBA00004651"/>
    </source>
</evidence>
<dbReference type="Gene3D" id="1.20.1070.10">
    <property type="entry name" value="Rhodopsin 7-helix transmembrane proteins"/>
    <property type="match status" value="1"/>
</dbReference>
<gene>
    <name evidence="14" type="ORF">GDO86_016562</name>
</gene>
<feature type="transmembrane region" description="Helical" evidence="12">
    <location>
        <begin position="60"/>
        <end position="81"/>
    </location>
</feature>
<comment type="subcellular location">
    <subcellularLocation>
        <location evidence="1 12">Cell membrane</location>
        <topology evidence="1 12">Multi-pass membrane protein</topology>
    </subcellularLocation>
</comment>
<dbReference type="FunFam" id="1.20.1070.10:FF:000001">
    <property type="entry name" value="Olfactory receptor"/>
    <property type="match status" value="1"/>
</dbReference>
<dbReference type="OrthoDB" id="9895897at2759"/>
<evidence type="ECO:0000256" key="8">
    <source>
        <dbReference type="ARBA" id="ARBA00023136"/>
    </source>
</evidence>
<dbReference type="PRINTS" id="PR00245">
    <property type="entry name" value="OLFACTORYR"/>
</dbReference>
<evidence type="ECO:0000313" key="15">
    <source>
        <dbReference type="Proteomes" id="UP000812440"/>
    </source>
</evidence>
<evidence type="ECO:0000256" key="9">
    <source>
        <dbReference type="ARBA" id="ARBA00023170"/>
    </source>
</evidence>
<keyword evidence="2 12" id="KW-1003">Cell membrane</keyword>
<dbReference type="InterPro" id="IPR050516">
    <property type="entry name" value="Olfactory_GPCR"/>
</dbReference>
<evidence type="ECO:0000256" key="10">
    <source>
        <dbReference type="ARBA" id="ARBA00023224"/>
    </source>
</evidence>
<protein>
    <recommendedName>
        <fullName evidence="12">Olfactory receptor</fullName>
    </recommendedName>
</protein>
<sequence length="315" mass="35829">MEYSNDNTTNRFVLLGLADTPINQAFCVLIFLIIYTLTLSGNCLLIIAVRINSRLQTPMYFFLSNLSVIDIGFSSCIVPKLLLITLAHDKSVSLLECAVQIFFHLGLGGAECMILAVMAYDRYAAICKPLHYNRIMNKGFCICMAAGLWMVSFISSGVHVKFAYHLPFCRFHHVDHFFCEIPPLLKLSCEDPWINPTAQYITIIVYFISIIAMCSFFLTLISYVHIISTILRIRSIEGRHKAFSTCTSHLTVVSIYYSTVMFMYLHLSSTYLPNTNKVASIIYTTVIPMLNPIIYSIRNKDVKHTIKMKLAFCKM</sequence>
<dbReference type="SUPFAM" id="SSF81321">
    <property type="entry name" value="Family A G protein-coupled receptor-like"/>
    <property type="match status" value="1"/>
</dbReference>
<evidence type="ECO:0000256" key="4">
    <source>
        <dbReference type="ARBA" id="ARBA00022692"/>
    </source>
</evidence>
<evidence type="ECO:0000256" key="3">
    <source>
        <dbReference type="ARBA" id="ARBA00022606"/>
    </source>
</evidence>
<name>A0A8T2JXJ5_9PIPI</name>
<dbReference type="GO" id="GO:0004930">
    <property type="term" value="F:G protein-coupled receptor activity"/>
    <property type="evidence" value="ECO:0007669"/>
    <property type="project" value="UniProtKB-KW"/>
</dbReference>
<proteinExistence type="inferred from homology"/>
<dbReference type="Pfam" id="PF13853">
    <property type="entry name" value="7tm_4"/>
    <property type="match status" value="1"/>
</dbReference>
<feature type="transmembrane region" description="Helical" evidence="12">
    <location>
        <begin position="200"/>
        <end position="221"/>
    </location>
</feature>
<evidence type="ECO:0000256" key="2">
    <source>
        <dbReference type="ARBA" id="ARBA00022475"/>
    </source>
</evidence>